<protein>
    <submittedName>
        <fullName evidence="2">Uncharacterized protein</fullName>
    </submittedName>
</protein>
<gene>
    <name evidence="1" type="ORF">ATL45_3198</name>
    <name evidence="2" type="ORF">SAMN05421805_10160</name>
</gene>
<dbReference type="AlphaFoldDB" id="A0A1I4QCU1"/>
<dbReference type="STRING" id="455193.SAMN05421805_10160"/>
<evidence type="ECO:0000313" key="1">
    <source>
        <dbReference type="EMBL" id="RKT84867.1"/>
    </source>
</evidence>
<accession>A0A1I4QCU1</accession>
<dbReference type="EMBL" id="FOUP01000001">
    <property type="protein sequence ID" value="SFM37616.1"/>
    <property type="molecule type" value="Genomic_DNA"/>
</dbReference>
<proteinExistence type="predicted"/>
<dbReference type="RefSeq" id="WP_093145643.1">
    <property type="nucleotide sequence ID" value="NZ_FOUP01000001.1"/>
</dbReference>
<evidence type="ECO:0000313" key="4">
    <source>
        <dbReference type="Proteomes" id="UP000270697"/>
    </source>
</evidence>
<sequence>MHEEPTASAEELAFCEAELPEWERLSVRDYWDAVIAEELGAQVWPASPYAWSDLGPSEQTRLRRQQRRTNNAGLRLITVVTDRTPSDMAPNLGEAA</sequence>
<evidence type="ECO:0000313" key="3">
    <source>
        <dbReference type="Proteomes" id="UP000199398"/>
    </source>
</evidence>
<reference evidence="1 4" key="2">
    <citation type="submission" date="2018-10" db="EMBL/GenBank/DDBJ databases">
        <title>Sequencing the genomes of 1000 actinobacteria strains.</title>
        <authorList>
            <person name="Klenk H.-P."/>
        </authorList>
    </citation>
    <scope>NUCLEOTIDE SEQUENCE [LARGE SCALE GENOMIC DNA]</scope>
    <source>
        <strain evidence="1 4">DSM 45119</strain>
    </source>
</reference>
<reference evidence="2 3" key="1">
    <citation type="submission" date="2016-10" db="EMBL/GenBank/DDBJ databases">
        <authorList>
            <person name="de Groot N.N."/>
        </authorList>
    </citation>
    <scope>NUCLEOTIDE SEQUENCE [LARGE SCALE GENOMIC DNA]</scope>
    <source>
        <strain evidence="2 3">CPCC 201259</strain>
    </source>
</reference>
<keyword evidence="4" id="KW-1185">Reference proteome</keyword>
<organism evidence="2 3">
    <name type="scientific">Saccharopolyspora antimicrobica</name>
    <dbReference type="NCBI Taxonomy" id="455193"/>
    <lineage>
        <taxon>Bacteria</taxon>
        <taxon>Bacillati</taxon>
        <taxon>Actinomycetota</taxon>
        <taxon>Actinomycetes</taxon>
        <taxon>Pseudonocardiales</taxon>
        <taxon>Pseudonocardiaceae</taxon>
        <taxon>Saccharopolyspora</taxon>
    </lineage>
</organism>
<dbReference type="OrthoDB" id="3699950at2"/>
<dbReference type="Proteomes" id="UP000270697">
    <property type="component" value="Unassembled WGS sequence"/>
</dbReference>
<evidence type="ECO:0000313" key="2">
    <source>
        <dbReference type="EMBL" id="SFM37616.1"/>
    </source>
</evidence>
<dbReference type="EMBL" id="RBXX01000002">
    <property type="protein sequence ID" value="RKT84867.1"/>
    <property type="molecule type" value="Genomic_DNA"/>
</dbReference>
<name>A0A1I4QCU1_9PSEU</name>
<dbReference type="Proteomes" id="UP000199398">
    <property type="component" value="Unassembled WGS sequence"/>
</dbReference>